<reference evidence="1 2" key="1">
    <citation type="submission" date="2019-11" db="EMBL/GenBank/DDBJ databases">
        <title>Whole genome sequence of Oryza granulata.</title>
        <authorList>
            <person name="Li W."/>
        </authorList>
    </citation>
    <scope>NUCLEOTIDE SEQUENCE [LARGE SCALE GENOMIC DNA]</scope>
    <source>
        <strain evidence="2">cv. Menghai</strain>
        <tissue evidence="1">Leaf</tissue>
    </source>
</reference>
<name>A0A6G1BM78_9ORYZ</name>
<protein>
    <submittedName>
        <fullName evidence="1">Uncharacterized protein</fullName>
    </submittedName>
</protein>
<comment type="caution">
    <text evidence="1">The sequence shown here is derived from an EMBL/GenBank/DDBJ whole genome shotgun (WGS) entry which is preliminary data.</text>
</comment>
<gene>
    <name evidence="1" type="ORF">E2562_019348</name>
</gene>
<proteinExistence type="predicted"/>
<dbReference type="EMBL" id="SPHZ02000012">
    <property type="protein sequence ID" value="KAF0888837.1"/>
    <property type="molecule type" value="Genomic_DNA"/>
</dbReference>
<keyword evidence="2" id="KW-1185">Reference proteome</keyword>
<evidence type="ECO:0000313" key="2">
    <source>
        <dbReference type="Proteomes" id="UP000479710"/>
    </source>
</evidence>
<dbReference type="Proteomes" id="UP000479710">
    <property type="component" value="Unassembled WGS sequence"/>
</dbReference>
<accession>A0A6G1BM78</accession>
<dbReference type="AlphaFoldDB" id="A0A6G1BM78"/>
<organism evidence="1 2">
    <name type="scientific">Oryza meyeriana var. granulata</name>
    <dbReference type="NCBI Taxonomy" id="110450"/>
    <lineage>
        <taxon>Eukaryota</taxon>
        <taxon>Viridiplantae</taxon>
        <taxon>Streptophyta</taxon>
        <taxon>Embryophyta</taxon>
        <taxon>Tracheophyta</taxon>
        <taxon>Spermatophyta</taxon>
        <taxon>Magnoliopsida</taxon>
        <taxon>Liliopsida</taxon>
        <taxon>Poales</taxon>
        <taxon>Poaceae</taxon>
        <taxon>BOP clade</taxon>
        <taxon>Oryzoideae</taxon>
        <taxon>Oryzeae</taxon>
        <taxon>Oryzinae</taxon>
        <taxon>Oryza</taxon>
        <taxon>Oryza meyeriana</taxon>
    </lineage>
</organism>
<sequence>MACLTISAAPSLVVLHRPKVSGIEPSGSKTKMITYCNANGQVSRSEANDFQCNHGEVTSCSSRGVPECRVSKSLIFVSNGKASIMSFRLKAGIGDKATGPTGYL</sequence>
<evidence type="ECO:0000313" key="1">
    <source>
        <dbReference type="EMBL" id="KAF0888837.1"/>
    </source>
</evidence>